<dbReference type="InterPro" id="IPR014284">
    <property type="entry name" value="RNA_pol_sigma-70_dom"/>
</dbReference>
<dbReference type="SUPFAM" id="SSF88946">
    <property type="entry name" value="Sigma2 domain of RNA polymerase sigma factors"/>
    <property type="match status" value="1"/>
</dbReference>
<dbReference type="NCBIfam" id="TIGR02937">
    <property type="entry name" value="sigma70-ECF"/>
    <property type="match status" value="1"/>
</dbReference>
<evidence type="ECO:0000256" key="4">
    <source>
        <dbReference type="ARBA" id="ARBA00023163"/>
    </source>
</evidence>
<accession>A0A1M4V3A9</accession>
<evidence type="ECO:0000256" key="2">
    <source>
        <dbReference type="ARBA" id="ARBA00023015"/>
    </source>
</evidence>
<dbReference type="EMBL" id="FQUS01000002">
    <property type="protein sequence ID" value="SHE63435.1"/>
    <property type="molecule type" value="Genomic_DNA"/>
</dbReference>
<protein>
    <submittedName>
        <fullName evidence="7">RNA polymerase sigma-70 factor, ECF subfamily</fullName>
    </submittedName>
</protein>
<comment type="similarity">
    <text evidence="1">Belongs to the sigma-70 factor family. ECF subfamily.</text>
</comment>
<dbReference type="PANTHER" id="PTHR43133">
    <property type="entry name" value="RNA POLYMERASE ECF-TYPE SIGMA FACTO"/>
    <property type="match status" value="1"/>
</dbReference>
<evidence type="ECO:0000256" key="1">
    <source>
        <dbReference type="ARBA" id="ARBA00010641"/>
    </source>
</evidence>
<dbReference type="Gene3D" id="1.10.1740.10">
    <property type="match status" value="1"/>
</dbReference>
<evidence type="ECO:0000313" key="7">
    <source>
        <dbReference type="EMBL" id="SHE63435.1"/>
    </source>
</evidence>
<dbReference type="AlphaFoldDB" id="A0A1M4V3A9"/>
<name>A0A1M4V3A9_9BACT</name>
<dbReference type="NCBIfam" id="TIGR02985">
    <property type="entry name" value="Sig70_bacteroi1"/>
    <property type="match status" value="1"/>
</dbReference>
<dbReference type="GO" id="GO:0016987">
    <property type="term" value="F:sigma factor activity"/>
    <property type="evidence" value="ECO:0007669"/>
    <property type="project" value="UniProtKB-KW"/>
</dbReference>
<keyword evidence="4" id="KW-0804">Transcription</keyword>
<evidence type="ECO:0000259" key="6">
    <source>
        <dbReference type="Pfam" id="PF08281"/>
    </source>
</evidence>
<gene>
    <name evidence="7" type="ORF">SAMN05443144_102187</name>
</gene>
<dbReference type="PANTHER" id="PTHR43133:SF46">
    <property type="entry name" value="RNA POLYMERASE SIGMA-70 FACTOR ECF SUBFAMILY"/>
    <property type="match status" value="1"/>
</dbReference>
<dbReference type="InterPro" id="IPR013324">
    <property type="entry name" value="RNA_pol_sigma_r3/r4-like"/>
</dbReference>
<dbReference type="SUPFAM" id="SSF88659">
    <property type="entry name" value="Sigma3 and sigma4 domains of RNA polymerase sigma factors"/>
    <property type="match status" value="1"/>
</dbReference>
<dbReference type="OrthoDB" id="665981at2"/>
<keyword evidence="8" id="KW-1185">Reference proteome</keyword>
<reference evidence="7 8" key="1">
    <citation type="submission" date="2016-11" db="EMBL/GenBank/DDBJ databases">
        <authorList>
            <person name="Jaros S."/>
            <person name="Januszkiewicz K."/>
            <person name="Wedrychowicz H."/>
        </authorList>
    </citation>
    <scope>NUCLEOTIDE SEQUENCE [LARGE SCALE GENOMIC DNA]</scope>
    <source>
        <strain evidence="7 8">DSM 21986</strain>
    </source>
</reference>
<dbReference type="InterPro" id="IPR014327">
    <property type="entry name" value="RNA_pol_sigma70_bacteroid"/>
</dbReference>
<dbReference type="CDD" id="cd06171">
    <property type="entry name" value="Sigma70_r4"/>
    <property type="match status" value="1"/>
</dbReference>
<sequence>MGSEEKMDGDDSKWVEALNHGDSSAFEQLFAKYYSRLSRFAYRYVQSETVAESLTQEVFVNVWKQRDQLDPGRNIRSFLYQSVRNEALDYIEHKKIVRDKLSRLKVTRDTVTHPENSSLDKQKFWSLVQEQIENLPPKTRRIYKLSRKDGLTYNEIADVLDISPKTVEYHITKALEMLRQELENSLSALYL</sequence>
<feature type="domain" description="RNA polymerase sigma-70 region 2" evidence="5">
    <location>
        <begin position="29"/>
        <end position="94"/>
    </location>
</feature>
<organism evidence="7 8">
    <name type="scientific">Fodinibius roseus</name>
    <dbReference type="NCBI Taxonomy" id="1194090"/>
    <lineage>
        <taxon>Bacteria</taxon>
        <taxon>Pseudomonadati</taxon>
        <taxon>Balneolota</taxon>
        <taxon>Balneolia</taxon>
        <taxon>Balneolales</taxon>
        <taxon>Balneolaceae</taxon>
        <taxon>Fodinibius</taxon>
    </lineage>
</organism>
<dbReference type="Gene3D" id="1.10.10.10">
    <property type="entry name" value="Winged helix-like DNA-binding domain superfamily/Winged helix DNA-binding domain"/>
    <property type="match status" value="1"/>
</dbReference>
<dbReference type="InterPro" id="IPR007627">
    <property type="entry name" value="RNA_pol_sigma70_r2"/>
</dbReference>
<dbReference type="Pfam" id="PF04542">
    <property type="entry name" value="Sigma70_r2"/>
    <property type="match status" value="1"/>
</dbReference>
<dbReference type="Pfam" id="PF08281">
    <property type="entry name" value="Sigma70_r4_2"/>
    <property type="match status" value="1"/>
</dbReference>
<dbReference type="RefSeq" id="WP_073059311.1">
    <property type="nucleotide sequence ID" value="NZ_FQUS01000002.1"/>
</dbReference>
<keyword evidence="2" id="KW-0805">Transcription regulation</keyword>
<dbReference type="Proteomes" id="UP000184041">
    <property type="component" value="Unassembled WGS sequence"/>
</dbReference>
<proteinExistence type="inferred from homology"/>
<feature type="domain" description="RNA polymerase sigma factor 70 region 4 type 2" evidence="6">
    <location>
        <begin position="128"/>
        <end position="178"/>
    </location>
</feature>
<dbReference type="InterPro" id="IPR039425">
    <property type="entry name" value="RNA_pol_sigma-70-like"/>
</dbReference>
<dbReference type="GO" id="GO:0006352">
    <property type="term" value="P:DNA-templated transcription initiation"/>
    <property type="evidence" value="ECO:0007669"/>
    <property type="project" value="InterPro"/>
</dbReference>
<evidence type="ECO:0000313" key="8">
    <source>
        <dbReference type="Proteomes" id="UP000184041"/>
    </source>
</evidence>
<dbReference type="InterPro" id="IPR013325">
    <property type="entry name" value="RNA_pol_sigma_r2"/>
</dbReference>
<dbReference type="InterPro" id="IPR013249">
    <property type="entry name" value="RNA_pol_sigma70_r4_t2"/>
</dbReference>
<dbReference type="GO" id="GO:0003677">
    <property type="term" value="F:DNA binding"/>
    <property type="evidence" value="ECO:0007669"/>
    <property type="project" value="InterPro"/>
</dbReference>
<evidence type="ECO:0000256" key="3">
    <source>
        <dbReference type="ARBA" id="ARBA00023082"/>
    </source>
</evidence>
<evidence type="ECO:0000259" key="5">
    <source>
        <dbReference type="Pfam" id="PF04542"/>
    </source>
</evidence>
<dbReference type="STRING" id="1194090.SAMN05443144_102187"/>
<keyword evidence="3" id="KW-0731">Sigma factor</keyword>
<dbReference type="InterPro" id="IPR036388">
    <property type="entry name" value="WH-like_DNA-bd_sf"/>
</dbReference>